<gene>
    <name evidence="2" type="ORF">SK128_012630</name>
</gene>
<dbReference type="SMART" id="SM00280">
    <property type="entry name" value="KAZAL"/>
    <property type="match status" value="1"/>
</dbReference>
<dbReference type="CDD" id="cd00104">
    <property type="entry name" value="KAZAL_FS"/>
    <property type="match status" value="1"/>
</dbReference>
<dbReference type="InterPro" id="IPR056979">
    <property type="entry name" value="FZ_RECK"/>
</dbReference>
<dbReference type="Pfam" id="PF23298">
    <property type="entry name" value="FZ_RECK"/>
    <property type="match status" value="1"/>
</dbReference>
<reference evidence="2 3" key="1">
    <citation type="submission" date="2023-11" db="EMBL/GenBank/DDBJ databases">
        <title>Halocaridina rubra genome assembly.</title>
        <authorList>
            <person name="Smith C."/>
        </authorList>
    </citation>
    <scope>NUCLEOTIDE SEQUENCE [LARGE SCALE GENOMIC DNA]</scope>
    <source>
        <strain evidence="2">EP-1</strain>
        <tissue evidence="2">Whole</tissue>
    </source>
</reference>
<dbReference type="GO" id="GO:0030198">
    <property type="term" value="P:extracellular matrix organization"/>
    <property type="evidence" value="ECO:0007669"/>
    <property type="project" value="TreeGrafter"/>
</dbReference>
<dbReference type="SUPFAM" id="SSF100895">
    <property type="entry name" value="Kazal-type serine protease inhibitors"/>
    <property type="match status" value="1"/>
</dbReference>
<dbReference type="InterPro" id="IPR056976">
    <property type="entry name" value="EGF1_RECK"/>
</dbReference>
<dbReference type="AlphaFoldDB" id="A0AAN8XQ83"/>
<evidence type="ECO:0000313" key="3">
    <source>
        <dbReference type="Proteomes" id="UP001381693"/>
    </source>
</evidence>
<dbReference type="GO" id="GO:0005886">
    <property type="term" value="C:plasma membrane"/>
    <property type="evidence" value="ECO:0007669"/>
    <property type="project" value="TreeGrafter"/>
</dbReference>
<evidence type="ECO:0000259" key="1">
    <source>
        <dbReference type="PROSITE" id="PS51465"/>
    </source>
</evidence>
<dbReference type="InterPro" id="IPR002350">
    <property type="entry name" value="Kazal_dom"/>
</dbReference>
<dbReference type="PANTHER" id="PTHR13487">
    <property type="entry name" value="SERINE PROTEASE INHIBITOR"/>
    <property type="match status" value="1"/>
</dbReference>
<dbReference type="Pfam" id="PF25027">
    <property type="entry name" value="EGF1_RECK"/>
    <property type="match status" value="1"/>
</dbReference>
<feature type="non-terminal residue" evidence="2">
    <location>
        <position position="1"/>
    </location>
</feature>
<feature type="non-terminal residue" evidence="2">
    <location>
        <position position="509"/>
    </location>
</feature>
<proteinExistence type="predicted"/>
<dbReference type="PROSITE" id="PS51465">
    <property type="entry name" value="KAZAL_2"/>
    <property type="match status" value="1"/>
</dbReference>
<comment type="caution">
    <text evidence="2">The sequence shown here is derived from an EMBL/GenBank/DDBJ whole genome shotgun (WGS) entry which is preliminary data.</text>
</comment>
<dbReference type="Gene3D" id="3.30.60.30">
    <property type="match status" value="1"/>
</dbReference>
<accession>A0AAN8XQ83</accession>
<dbReference type="InterPro" id="IPR036058">
    <property type="entry name" value="Kazal_dom_sf"/>
</dbReference>
<feature type="domain" description="Kazal-like" evidence="1">
    <location>
        <begin position="369"/>
        <end position="415"/>
    </location>
</feature>
<dbReference type="InterPro" id="IPR039016">
    <property type="entry name" value="RECK"/>
</dbReference>
<sequence>VSKLGRLGLDAAKLGCCNRAVSSECRGLCGRAFSKEWGRAWDALQTSCLTRPQESSLFTCLAESDAPCQQGCSGLTFCTHFNHRPNELFRSCNARADGAAEEDLSLWQESRTLILPGLAAAIPLKNIKECRMDMWKAVACSLHLRPCHPTSLTNSICWHDCVRLLSQCVADTDTSEGGVTAGSVCGTLSPPPGSPCVSLTSFLSPSTVPNEPPWRVPTSPCRPFPCPSRHVCTINSECRTAEPCRPYICTPACTLGEVSNVAVPVGAFVSVPYSSGLERCGRVCECRNSDGLDECRALPCVDPAPCWLGTSKFDHDTEVAVGCDLCVCHAGELMCVPRSTCPQHIHRYLPISRAIGSGLVSRSMKSRFGTGELPCGCADHWVPVCASNGRTFPSECLARCAGLDEGSWVAGDCGILDACAGSRCGRGEVCVTAPATCLTLPSTSCPQHVCVPLSGACPTESSFVACDTLGRTFDSLCQLVRSGSSLAYLGGFCINRRVRTIEVLPGGAG</sequence>
<evidence type="ECO:0000313" key="2">
    <source>
        <dbReference type="EMBL" id="KAK7082249.1"/>
    </source>
</evidence>
<dbReference type="GO" id="GO:0008191">
    <property type="term" value="F:metalloendopeptidase inhibitor activity"/>
    <property type="evidence" value="ECO:0007669"/>
    <property type="project" value="InterPro"/>
</dbReference>
<dbReference type="Pfam" id="PF07648">
    <property type="entry name" value="Kazal_2"/>
    <property type="match status" value="1"/>
</dbReference>
<dbReference type="EMBL" id="JAXCGZ010004112">
    <property type="protein sequence ID" value="KAK7082249.1"/>
    <property type="molecule type" value="Genomic_DNA"/>
</dbReference>
<organism evidence="2 3">
    <name type="scientific">Halocaridina rubra</name>
    <name type="common">Hawaiian red shrimp</name>
    <dbReference type="NCBI Taxonomy" id="373956"/>
    <lineage>
        <taxon>Eukaryota</taxon>
        <taxon>Metazoa</taxon>
        <taxon>Ecdysozoa</taxon>
        <taxon>Arthropoda</taxon>
        <taxon>Crustacea</taxon>
        <taxon>Multicrustacea</taxon>
        <taxon>Malacostraca</taxon>
        <taxon>Eumalacostraca</taxon>
        <taxon>Eucarida</taxon>
        <taxon>Decapoda</taxon>
        <taxon>Pleocyemata</taxon>
        <taxon>Caridea</taxon>
        <taxon>Atyoidea</taxon>
        <taxon>Atyidae</taxon>
        <taxon>Halocaridina</taxon>
    </lineage>
</organism>
<dbReference type="PANTHER" id="PTHR13487:SF3">
    <property type="entry name" value="REVERSION-INDUCING CYSTEINE-RICH PROTEIN WITH KAZAL MOTIFS"/>
    <property type="match status" value="1"/>
</dbReference>
<dbReference type="InterPro" id="IPR056978">
    <property type="entry name" value="CC4_RECK"/>
</dbReference>
<keyword evidence="3" id="KW-1185">Reference proteome</keyword>
<name>A0AAN8XQ83_HALRR</name>
<dbReference type="Proteomes" id="UP001381693">
    <property type="component" value="Unassembled WGS sequence"/>
</dbReference>
<protein>
    <recommendedName>
        <fullName evidence="1">Kazal-like domain-containing protein</fullName>
    </recommendedName>
</protein>
<dbReference type="Pfam" id="PF23332">
    <property type="entry name" value="CC4_RECK"/>
    <property type="match status" value="1"/>
</dbReference>